<reference evidence="1" key="1">
    <citation type="submission" date="2023-11" db="EMBL/GenBank/DDBJ databases">
        <authorList>
            <person name="Poullet M."/>
        </authorList>
    </citation>
    <scope>NUCLEOTIDE SEQUENCE</scope>
    <source>
        <strain evidence="1">E1834</strain>
    </source>
</reference>
<dbReference type="Proteomes" id="UP001497535">
    <property type="component" value="Unassembled WGS sequence"/>
</dbReference>
<keyword evidence="2" id="KW-1185">Reference proteome</keyword>
<accession>A0ACB0YAP2</accession>
<protein>
    <submittedName>
        <fullName evidence="1">Uncharacterized protein</fullName>
    </submittedName>
</protein>
<evidence type="ECO:0000313" key="1">
    <source>
        <dbReference type="EMBL" id="CAK5038635.1"/>
    </source>
</evidence>
<sequence>MIIQIMSNQNRYNKLTLMTKMKISQLEYLLETQIRDPELVKNCLTSIRSTIFEWSRNIQRKIKLLVGGSYMFGIDTIDADVDLMIVLNENDFEGMVKFIGAEKSICKDKKCPDQSLYCLLCKVVYLKILSED</sequence>
<dbReference type="EMBL" id="CAVMJV010000009">
    <property type="protein sequence ID" value="CAK5038635.1"/>
    <property type="molecule type" value="Genomic_DNA"/>
</dbReference>
<gene>
    <name evidence="1" type="ORF">MENTE1834_LOCUS9680</name>
</gene>
<comment type="caution">
    <text evidence="1">The sequence shown here is derived from an EMBL/GenBank/DDBJ whole genome shotgun (WGS) entry which is preliminary data.</text>
</comment>
<proteinExistence type="predicted"/>
<organism evidence="1 2">
    <name type="scientific">Meloidogyne enterolobii</name>
    <name type="common">Root-knot nematode worm</name>
    <name type="synonym">Meloidogyne mayaguensis</name>
    <dbReference type="NCBI Taxonomy" id="390850"/>
    <lineage>
        <taxon>Eukaryota</taxon>
        <taxon>Metazoa</taxon>
        <taxon>Ecdysozoa</taxon>
        <taxon>Nematoda</taxon>
        <taxon>Chromadorea</taxon>
        <taxon>Rhabditida</taxon>
        <taxon>Tylenchina</taxon>
        <taxon>Tylenchomorpha</taxon>
        <taxon>Tylenchoidea</taxon>
        <taxon>Meloidogynidae</taxon>
        <taxon>Meloidogyninae</taxon>
        <taxon>Meloidogyne</taxon>
    </lineage>
</organism>
<evidence type="ECO:0000313" key="2">
    <source>
        <dbReference type="Proteomes" id="UP001497535"/>
    </source>
</evidence>
<name>A0ACB0YAP2_MELEN</name>